<gene>
    <name evidence="1" type="ORF">CFH83_02385</name>
</gene>
<protein>
    <submittedName>
        <fullName evidence="1">Uncharacterized protein</fullName>
    </submittedName>
</protein>
<comment type="caution">
    <text evidence="1">The sequence shown here is derived from an EMBL/GenBank/DDBJ whole genome shotgun (WGS) entry which is preliminary data.</text>
</comment>
<organism evidence="1 2">
    <name type="scientific">Sulfuricurvum kujiense</name>
    <dbReference type="NCBI Taxonomy" id="148813"/>
    <lineage>
        <taxon>Bacteria</taxon>
        <taxon>Pseudomonadati</taxon>
        <taxon>Campylobacterota</taxon>
        <taxon>Epsilonproteobacteria</taxon>
        <taxon>Campylobacterales</taxon>
        <taxon>Sulfurimonadaceae</taxon>
        <taxon>Sulfuricurvum</taxon>
    </lineage>
</organism>
<name>A0A2D3WN37_9BACT</name>
<sequence>MTPIAKVAGDLDTFGCDCAVTVALKITDDSCKMDEEQRALFMALYDHLSPYKSTLFDDTIYELIRQSRANPTATLYAQIKKERERAMAVITQEKMKIFKASVRGSLLIAQHTA</sequence>
<reference evidence="1 2" key="1">
    <citation type="journal article" date="2017" name="Front. Microbiol.">
        <title>Comparative Genomic Analysis of the Class Epsilonproteobacteria and Proposed Reclassification to Epsilonbacteraeota (phyl. nov.).</title>
        <authorList>
            <person name="Waite D.W."/>
            <person name="Vanwonterghem I."/>
            <person name="Rinke C."/>
            <person name="Parks D.H."/>
            <person name="Zhang Y."/>
            <person name="Takai K."/>
            <person name="Sievert S.M."/>
            <person name="Simon J."/>
            <person name="Campbell B.J."/>
            <person name="Hanson T.E."/>
            <person name="Woyke T."/>
            <person name="Klotz M.G."/>
            <person name="Hugenholtz P."/>
        </authorList>
    </citation>
    <scope>NUCLEOTIDE SEQUENCE [LARGE SCALE GENOMIC DNA]</scope>
    <source>
        <strain evidence="1">UBA12443</strain>
    </source>
</reference>
<dbReference type="Proteomes" id="UP000228859">
    <property type="component" value="Unassembled WGS sequence"/>
</dbReference>
<dbReference type="RefSeq" id="WP_294893446.1">
    <property type="nucleotide sequence ID" value="NZ_DLUI01000041.1"/>
</dbReference>
<evidence type="ECO:0000313" key="1">
    <source>
        <dbReference type="EMBL" id="DAB39124.1"/>
    </source>
</evidence>
<evidence type="ECO:0000313" key="2">
    <source>
        <dbReference type="Proteomes" id="UP000228859"/>
    </source>
</evidence>
<proteinExistence type="predicted"/>
<dbReference type="AlphaFoldDB" id="A0A2D3WN37"/>
<accession>A0A2D3WN37</accession>
<dbReference type="EMBL" id="DLUI01000041">
    <property type="protein sequence ID" value="DAB39124.1"/>
    <property type="molecule type" value="Genomic_DNA"/>
</dbReference>